<reference evidence="3 4" key="1">
    <citation type="submission" date="2019-05" db="EMBL/GenBank/DDBJ databases">
        <title>Mikania micrantha, genome provides insights into the molecular mechanism of rapid growth.</title>
        <authorList>
            <person name="Liu B."/>
        </authorList>
    </citation>
    <scope>NUCLEOTIDE SEQUENCE [LARGE SCALE GENOMIC DNA]</scope>
    <source>
        <strain evidence="3">NLD-2019</strain>
        <tissue evidence="3">Leaf</tissue>
    </source>
</reference>
<dbReference type="Pfam" id="PF19259">
    <property type="entry name" value="Ty3_capsid"/>
    <property type="match status" value="1"/>
</dbReference>
<evidence type="ECO:0000259" key="2">
    <source>
        <dbReference type="SMART" id="SM00343"/>
    </source>
</evidence>
<dbReference type="GO" id="GO:0008270">
    <property type="term" value="F:zinc ion binding"/>
    <property type="evidence" value="ECO:0007669"/>
    <property type="project" value="InterPro"/>
</dbReference>
<dbReference type="InterPro" id="IPR032567">
    <property type="entry name" value="RTL1-rel"/>
</dbReference>
<dbReference type="InterPro" id="IPR045358">
    <property type="entry name" value="Ty3_capsid"/>
</dbReference>
<organism evidence="3 4">
    <name type="scientific">Mikania micrantha</name>
    <name type="common">bitter vine</name>
    <dbReference type="NCBI Taxonomy" id="192012"/>
    <lineage>
        <taxon>Eukaryota</taxon>
        <taxon>Viridiplantae</taxon>
        <taxon>Streptophyta</taxon>
        <taxon>Embryophyta</taxon>
        <taxon>Tracheophyta</taxon>
        <taxon>Spermatophyta</taxon>
        <taxon>Magnoliopsida</taxon>
        <taxon>eudicotyledons</taxon>
        <taxon>Gunneridae</taxon>
        <taxon>Pentapetalae</taxon>
        <taxon>asterids</taxon>
        <taxon>campanulids</taxon>
        <taxon>Asterales</taxon>
        <taxon>Asteraceae</taxon>
        <taxon>Asteroideae</taxon>
        <taxon>Heliantheae alliance</taxon>
        <taxon>Eupatorieae</taxon>
        <taxon>Mikania</taxon>
    </lineage>
</organism>
<comment type="caution">
    <text evidence="3">The sequence shown here is derived from an EMBL/GenBank/DDBJ whole genome shotgun (WGS) entry which is preliminary data.</text>
</comment>
<sequence>MPPRRQPPLLPLTQGSAPHSSTPTPPDSPTQPPPPPPPPHSPPPGSSNVQILDPATIALATLLTSQLRDVIPEMMNRINSNNSNNAVNSTGEGSGNTRQGQDYSYKNFVGCKPPTFSGTEGAVGLIQWIEKMETTLDISGCPDQHRVRYAAGSFEKRALTWWNAQVQTRGRDEALAMPWEDFKTLLRGEFCPRNELKKVETELLNHVMIGAEHLAFTTRFHELATLAPDIVPTLEKRIERYVGGLPPCIRGHVIAAHPTTLEMAVTLSASLTDVMVASGALKKGSGTTEDPEQPSNKKRKVAKNFATTTTTKQAVLNQPPQNRGSYSGTAPFCNKCNYHHQPGTGCRQCTYCGKMGHWVKFCKEQKTQHRANQAFVHNLLTIGGNIRTFHALRDMNLVFTYFGEQTYAMRFKAMDTSGVNIIIGTDALSLVVTEPSSPIKPFITSWAAWLRSNSQSRKAPFATPLSPLSFAKPVHSADIRPKHHLIRHLHSTRELTIRPSSPLLGRITYNQPATTSRPPYSAEATPIRFVYSHSTQAKQSFVRPVNDSAIIILGAAFGELGS</sequence>
<feature type="region of interest" description="Disordered" evidence="1">
    <location>
        <begin position="1"/>
        <end position="50"/>
    </location>
</feature>
<feature type="compositionally biased region" description="Pro residues" evidence="1">
    <location>
        <begin position="23"/>
        <end position="45"/>
    </location>
</feature>
<dbReference type="AlphaFoldDB" id="A0A5N6PM37"/>
<evidence type="ECO:0000256" key="1">
    <source>
        <dbReference type="SAM" id="MobiDB-lite"/>
    </source>
</evidence>
<dbReference type="GO" id="GO:0003676">
    <property type="term" value="F:nucleic acid binding"/>
    <property type="evidence" value="ECO:0007669"/>
    <property type="project" value="InterPro"/>
</dbReference>
<accession>A0A5N6PM37</accession>
<dbReference type="EMBL" id="SZYD01000004">
    <property type="protein sequence ID" value="KAD6455006.1"/>
    <property type="molecule type" value="Genomic_DNA"/>
</dbReference>
<dbReference type="Proteomes" id="UP000326396">
    <property type="component" value="Linkage Group LG12"/>
</dbReference>
<dbReference type="PANTHER" id="PTHR15503">
    <property type="entry name" value="LDOC1 RELATED"/>
    <property type="match status" value="1"/>
</dbReference>
<feature type="region of interest" description="Disordered" evidence="1">
    <location>
        <begin position="78"/>
        <end position="101"/>
    </location>
</feature>
<feature type="compositionally biased region" description="Pro residues" evidence="1">
    <location>
        <begin position="1"/>
        <end position="10"/>
    </location>
</feature>
<dbReference type="SMART" id="SM00343">
    <property type="entry name" value="ZnF_C2HC"/>
    <property type="match status" value="1"/>
</dbReference>
<evidence type="ECO:0000313" key="3">
    <source>
        <dbReference type="EMBL" id="KAD6455006.1"/>
    </source>
</evidence>
<name>A0A5N6PM37_9ASTR</name>
<dbReference type="InterPro" id="IPR001878">
    <property type="entry name" value="Znf_CCHC"/>
</dbReference>
<protein>
    <recommendedName>
        <fullName evidence="2">CCHC-type domain-containing protein</fullName>
    </recommendedName>
</protein>
<gene>
    <name evidence="3" type="ORF">E3N88_09712</name>
</gene>
<dbReference type="PANTHER" id="PTHR15503:SF45">
    <property type="entry name" value="RNA-DIRECTED DNA POLYMERASE HOMOLOG"/>
    <property type="match status" value="1"/>
</dbReference>
<feature type="compositionally biased region" description="Low complexity" evidence="1">
    <location>
        <begin position="78"/>
        <end position="89"/>
    </location>
</feature>
<feature type="domain" description="CCHC-type" evidence="2">
    <location>
        <begin position="348"/>
        <end position="364"/>
    </location>
</feature>
<keyword evidence="4" id="KW-1185">Reference proteome</keyword>
<evidence type="ECO:0000313" key="4">
    <source>
        <dbReference type="Proteomes" id="UP000326396"/>
    </source>
</evidence>
<proteinExistence type="predicted"/>